<accession>A0ABW4LCA8</accession>
<dbReference type="Proteomes" id="UP001597347">
    <property type="component" value="Unassembled WGS sequence"/>
</dbReference>
<gene>
    <name evidence="2" type="ORF">ACFSBI_06365</name>
</gene>
<feature type="transmembrane region" description="Helical" evidence="1">
    <location>
        <begin position="25"/>
        <end position="44"/>
    </location>
</feature>
<dbReference type="EMBL" id="JBHUEA010000007">
    <property type="protein sequence ID" value="MFD1721170.1"/>
    <property type="molecule type" value="Genomic_DNA"/>
</dbReference>
<keyword evidence="3" id="KW-1185">Reference proteome</keyword>
<evidence type="ECO:0000313" key="3">
    <source>
        <dbReference type="Proteomes" id="UP001597347"/>
    </source>
</evidence>
<dbReference type="RefSeq" id="WP_377933154.1">
    <property type="nucleotide sequence ID" value="NZ_JBHUEA010000007.1"/>
</dbReference>
<comment type="caution">
    <text evidence="2">The sequence shown here is derived from an EMBL/GenBank/DDBJ whole genome shotgun (WGS) entry which is preliminary data.</text>
</comment>
<organism evidence="2 3">
    <name type="scientific">Amnibacterium endophyticum</name>
    <dbReference type="NCBI Taxonomy" id="2109337"/>
    <lineage>
        <taxon>Bacteria</taxon>
        <taxon>Bacillati</taxon>
        <taxon>Actinomycetota</taxon>
        <taxon>Actinomycetes</taxon>
        <taxon>Micrococcales</taxon>
        <taxon>Microbacteriaceae</taxon>
        <taxon>Amnibacterium</taxon>
    </lineage>
</organism>
<name>A0ABW4LCA8_9MICO</name>
<evidence type="ECO:0000256" key="1">
    <source>
        <dbReference type="SAM" id="Phobius"/>
    </source>
</evidence>
<evidence type="ECO:0000313" key="2">
    <source>
        <dbReference type="EMBL" id="MFD1721170.1"/>
    </source>
</evidence>
<keyword evidence="1" id="KW-1133">Transmembrane helix</keyword>
<protein>
    <submittedName>
        <fullName evidence="2">Uncharacterized protein</fullName>
    </submittedName>
</protein>
<feature type="transmembrane region" description="Helical" evidence="1">
    <location>
        <begin position="88"/>
        <end position="111"/>
    </location>
</feature>
<keyword evidence="1" id="KW-0472">Membrane</keyword>
<feature type="transmembrane region" description="Helical" evidence="1">
    <location>
        <begin position="56"/>
        <end position="76"/>
    </location>
</feature>
<proteinExistence type="predicted"/>
<keyword evidence="1" id="KW-0812">Transmembrane</keyword>
<reference evidence="3" key="1">
    <citation type="journal article" date="2019" name="Int. J. Syst. Evol. Microbiol.">
        <title>The Global Catalogue of Microorganisms (GCM) 10K type strain sequencing project: providing services to taxonomists for standard genome sequencing and annotation.</title>
        <authorList>
            <consortium name="The Broad Institute Genomics Platform"/>
            <consortium name="The Broad Institute Genome Sequencing Center for Infectious Disease"/>
            <person name="Wu L."/>
            <person name="Ma J."/>
        </authorList>
    </citation>
    <scope>NUCLEOTIDE SEQUENCE [LARGE SCALE GENOMIC DNA]</scope>
    <source>
        <strain evidence="3">CGMCC 1.12471</strain>
    </source>
</reference>
<sequence>MIAANGFISLFTGAEVLPVPQAGPLALPVGVALAAVLLAVRAARATASSVLLPLELLLIGYLVPVVGAALVALLSGPEGALLTAGRLAISWFSVAAAVLAAIEGLVVLLLVRAADAGADRPRWPWEGRDEP</sequence>